<protein>
    <submittedName>
        <fullName evidence="1">Uncharacterized protein</fullName>
    </submittedName>
</protein>
<gene>
    <name evidence="1" type="ORF">HFQ13_13795</name>
</gene>
<sequence length="48" mass="5604">MQQLVSRTLRQQEAAQQLGLSVRQVRRLLVLYRLFRKGPFESPLCTST</sequence>
<dbReference type="AlphaFoldDB" id="A0AAE3CKY6"/>
<name>A0AAE3CKY6_9PROT</name>
<evidence type="ECO:0000313" key="2">
    <source>
        <dbReference type="Proteomes" id="UP001197378"/>
    </source>
</evidence>
<dbReference type="EMBL" id="JAAXYO010000192">
    <property type="protein sequence ID" value="MBU2789259.1"/>
    <property type="molecule type" value="Genomic_DNA"/>
</dbReference>
<comment type="caution">
    <text evidence="1">The sequence shown here is derived from an EMBL/GenBank/DDBJ whole genome shotgun (WGS) entry which is preliminary data.</text>
</comment>
<evidence type="ECO:0000313" key="1">
    <source>
        <dbReference type="EMBL" id="MBU2789259.1"/>
    </source>
</evidence>
<dbReference type="Proteomes" id="UP001197378">
    <property type="component" value="Unassembled WGS sequence"/>
</dbReference>
<accession>A0AAE3CKY6</accession>
<keyword evidence="2" id="KW-1185">Reference proteome</keyword>
<proteinExistence type="predicted"/>
<dbReference type="RefSeq" id="WP_215873272.1">
    <property type="nucleotide sequence ID" value="NZ_JAAXYO010000192.1"/>
</dbReference>
<reference evidence="1" key="1">
    <citation type="journal article" date="2021" name="ISME J.">
        <title>Genomic evolution of the class Acidithiobacillia: deep-branching Proteobacteria living in extreme acidic conditions.</title>
        <authorList>
            <person name="Moya-Beltran A."/>
            <person name="Beard S."/>
            <person name="Rojas-Villalobos C."/>
            <person name="Issotta F."/>
            <person name="Gallardo Y."/>
            <person name="Ulloa R."/>
            <person name="Giaveno A."/>
            <person name="Degli Esposti M."/>
            <person name="Johnson D.B."/>
            <person name="Quatrini R."/>
        </authorList>
    </citation>
    <scope>NUCLEOTIDE SEQUENCE</scope>
    <source>
        <strain evidence="1">VAN18-1</strain>
    </source>
</reference>
<organism evidence="1 2">
    <name type="scientific">Igneacidithiobacillus copahuensis</name>
    <dbReference type="NCBI Taxonomy" id="2724909"/>
    <lineage>
        <taxon>Bacteria</taxon>
        <taxon>Pseudomonadati</taxon>
        <taxon>Pseudomonadota</taxon>
        <taxon>Acidithiobacillia</taxon>
        <taxon>Acidithiobacillales</taxon>
        <taxon>Acidithiobacillaceae</taxon>
        <taxon>Igneacidithiobacillus</taxon>
    </lineage>
</organism>